<gene>
    <name evidence="1" type="ORF">AC731_002355</name>
</gene>
<organism evidence="1 2">
    <name type="scientific">Thauera humireducens</name>
    <dbReference type="NCBI Taxonomy" id="1134435"/>
    <lineage>
        <taxon>Bacteria</taxon>
        <taxon>Pseudomonadati</taxon>
        <taxon>Pseudomonadota</taxon>
        <taxon>Betaproteobacteria</taxon>
        <taxon>Rhodocyclales</taxon>
        <taxon>Zoogloeaceae</taxon>
        <taxon>Thauera</taxon>
    </lineage>
</organism>
<evidence type="ECO:0000313" key="2">
    <source>
        <dbReference type="Proteomes" id="UP000036902"/>
    </source>
</evidence>
<dbReference type="KEGG" id="thu:AC731_002355"/>
<sequence>MRPQDLLIVEGSRHQPHDPICPDGVEIAINRAIHAGYRIGREVLVGHVAGCVVGYNIGHYGRFSGARYPLLVNTEFGVAKCSLQEVAAA</sequence>
<keyword evidence="2" id="KW-1185">Reference proteome</keyword>
<accession>A0A140IDR3</accession>
<dbReference type="AlphaFoldDB" id="A0A140IDR3"/>
<proteinExistence type="predicted"/>
<dbReference type="EMBL" id="CP014646">
    <property type="protein sequence ID" value="AMO35888.1"/>
    <property type="molecule type" value="Genomic_DNA"/>
</dbReference>
<dbReference type="RefSeq" id="WP_048708998.1">
    <property type="nucleotide sequence ID" value="NZ_CP014646.1"/>
</dbReference>
<name>A0A140IDR3_9RHOO</name>
<protein>
    <submittedName>
        <fullName evidence="1">Uncharacterized protein</fullName>
    </submittedName>
</protein>
<evidence type="ECO:0000313" key="1">
    <source>
        <dbReference type="EMBL" id="AMO35888.1"/>
    </source>
</evidence>
<dbReference type="Proteomes" id="UP000036902">
    <property type="component" value="Chromosome"/>
</dbReference>
<reference evidence="2" key="1">
    <citation type="submission" date="2016-03" db="EMBL/GenBank/DDBJ databases">
        <authorList>
            <person name="Ma C."/>
            <person name="Zhou S."/>
            <person name="Yang G."/>
        </authorList>
    </citation>
    <scope>NUCLEOTIDE SEQUENCE [LARGE SCALE GENOMIC DNA]</scope>
    <source>
        <strain evidence="2">SgZ-1</strain>
    </source>
</reference>